<keyword evidence="9" id="KW-0804">Transcription</keyword>
<name>A0A3B3CAH6_ORYME</name>
<dbReference type="Gene3D" id="3.30.160.60">
    <property type="entry name" value="Classic Zinc Finger"/>
    <property type="match status" value="6"/>
</dbReference>
<feature type="compositionally biased region" description="Polar residues" evidence="12">
    <location>
        <begin position="101"/>
        <end position="110"/>
    </location>
</feature>
<evidence type="ECO:0000256" key="9">
    <source>
        <dbReference type="ARBA" id="ARBA00023163"/>
    </source>
</evidence>
<evidence type="ECO:0000256" key="11">
    <source>
        <dbReference type="PROSITE-ProRule" id="PRU00042"/>
    </source>
</evidence>
<reference evidence="14" key="1">
    <citation type="submission" date="2025-08" db="UniProtKB">
        <authorList>
            <consortium name="Ensembl"/>
        </authorList>
    </citation>
    <scope>IDENTIFICATION</scope>
</reference>
<dbReference type="InterPro" id="IPR013087">
    <property type="entry name" value="Znf_C2H2_type"/>
</dbReference>
<dbReference type="FunFam" id="3.30.160.60:FF:001480">
    <property type="entry name" value="Si:cabz01071911.3"/>
    <property type="match status" value="1"/>
</dbReference>
<feature type="domain" description="C2H2-type" evidence="13">
    <location>
        <begin position="289"/>
        <end position="316"/>
    </location>
</feature>
<feature type="domain" description="C2H2-type" evidence="13">
    <location>
        <begin position="345"/>
        <end position="372"/>
    </location>
</feature>
<accession>A0A3B3CAH6</accession>
<dbReference type="GeneTree" id="ENSGT00940000167283"/>
<evidence type="ECO:0000256" key="3">
    <source>
        <dbReference type="ARBA" id="ARBA00022723"/>
    </source>
</evidence>
<protein>
    <recommendedName>
        <fullName evidence="13">C2H2-type domain-containing protein</fullName>
    </recommendedName>
</protein>
<feature type="domain" description="C2H2-type" evidence="13">
    <location>
        <begin position="170"/>
        <end position="197"/>
    </location>
</feature>
<dbReference type="GO" id="GO:0000981">
    <property type="term" value="F:DNA-binding transcription factor activity, RNA polymerase II-specific"/>
    <property type="evidence" value="ECO:0007669"/>
    <property type="project" value="TreeGrafter"/>
</dbReference>
<evidence type="ECO:0000256" key="7">
    <source>
        <dbReference type="ARBA" id="ARBA00023015"/>
    </source>
</evidence>
<evidence type="ECO:0000256" key="6">
    <source>
        <dbReference type="ARBA" id="ARBA00022833"/>
    </source>
</evidence>
<organism evidence="14 15">
    <name type="scientific">Oryzias melastigma</name>
    <name type="common">Marine medaka</name>
    <dbReference type="NCBI Taxonomy" id="30732"/>
    <lineage>
        <taxon>Eukaryota</taxon>
        <taxon>Metazoa</taxon>
        <taxon>Chordata</taxon>
        <taxon>Craniata</taxon>
        <taxon>Vertebrata</taxon>
        <taxon>Euteleostomi</taxon>
        <taxon>Actinopterygii</taxon>
        <taxon>Neopterygii</taxon>
        <taxon>Teleostei</taxon>
        <taxon>Neoteleostei</taxon>
        <taxon>Acanthomorphata</taxon>
        <taxon>Ovalentaria</taxon>
        <taxon>Atherinomorphae</taxon>
        <taxon>Beloniformes</taxon>
        <taxon>Adrianichthyidae</taxon>
        <taxon>Oryziinae</taxon>
        <taxon>Oryzias</taxon>
    </lineage>
</organism>
<dbReference type="GO" id="GO:0008270">
    <property type="term" value="F:zinc ion binding"/>
    <property type="evidence" value="ECO:0007669"/>
    <property type="project" value="UniProtKB-KW"/>
</dbReference>
<dbReference type="FunFam" id="3.30.160.60:FF:000624">
    <property type="entry name" value="zinc finger protein 697"/>
    <property type="match status" value="1"/>
</dbReference>
<dbReference type="PANTHER" id="PTHR24388:SF53">
    <property type="entry name" value="CHORION TRANSCRIPTION FACTOR CF2-RELATED"/>
    <property type="match status" value="1"/>
</dbReference>
<feature type="domain" description="C2H2-type" evidence="13">
    <location>
        <begin position="196"/>
        <end position="223"/>
    </location>
</feature>
<evidence type="ECO:0000256" key="8">
    <source>
        <dbReference type="ARBA" id="ARBA00023125"/>
    </source>
</evidence>
<dbReference type="PROSITE" id="PS50157">
    <property type="entry name" value="ZINC_FINGER_C2H2_2"/>
    <property type="match status" value="8"/>
</dbReference>
<evidence type="ECO:0000256" key="5">
    <source>
        <dbReference type="ARBA" id="ARBA00022771"/>
    </source>
</evidence>
<keyword evidence="4" id="KW-0677">Repeat</keyword>
<keyword evidence="10" id="KW-0539">Nucleus</keyword>
<keyword evidence="8" id="KW-0238">DNA-binding</keyword>
<feature type="domain" description="C2H2-type" evidence="13">
    <location>
        <begin position="261"/>
        <end position="288"/>
    </location>
</feature>
<comment type="subcellular location">
    <subcellularLocation>
        <location evidence="1">Nucleus</location>
    </subcellularLocation>
</comment>
<evidence type="ECO:0000256" key="12">
    <source>
        <dbReference type="SAM" id="MobiDB-lite"/>
    </source>
</evidence>
<feature type="region of interest" description="Disordered" evidence="12">
    <location>
        <begin position="97"/>
        <end position="119"/>
    </location>
</feature>
<dbReference type="AlphaFoldDB" id="A0A3B3CAH6"/>
<dbReference type="STRING" id="30732.ENSOMEP00000014931"/>
<dbReference type="PaxDb" id="30732-ENSOMEP00000014931"/>
<dbReference type="Ensembl" id="ENSOMET00000033780.1">
    <property type="protein sequence ID" value="ENSOMEP00000014931.1"/>
    <property type="gene ID" value="ENSOMEG00000016463.1"/>
</dbReference>
<comment type="similarity">
    <text evidence="2">Belongs to the krueppel C2H2-type zinc-finger protein family.</text>
</comment>
<evidence type="ECO:0000256" key="2">
    <source>
        <dbReference type="ARBA" id="ARBA00006991"/>
    </source>
</evidence>
<dbReference type="PROSITE" id="PS00028">
    <property type="entry name" value="ZINC_FINGER_C2H2_1"/>
    <property type="match status" value="8"/>
</dbReference>
<dbReference type="PANTHER" id="PTHR24388">
    <property type="entry name" value="ZINC FINGER PROTEIN"/>
    <property type="match status" value="1"/>
</dbReference>
<evidence type="ECO:0000256" key="10">
    <source>
        <dbReference type="ARBA" id="ARBA00023242"/>
    </source>
</evidence>
<dbReference type="SUPFAM" id="SSF57667">
    <property type="entry name" value="beta-beta-alpha zinc fingers"/>
    <property type="match status" value="5"/>
</dbReference>
<dbReference type="FunFam" id="3.30.160.60:FF:000016">
    <property type="entry name" value="zinc finger protein 37 homolog"/>
    <property type="match status" value="1"/>
</dbReference>
<feature type="domain" description="C2H2-type" evidence="13">
    <location>
        <begin position="317"/>
        <end position="344"/>
    </location>
</feature>
<evidence type="ECO:0000313" key="15">
    <source>
        <dbReference type="Proteomes" id="UP000261560"/>
    </source>
</evidence>
<feature type="domain" description="C2H2-type" evidence="13">
    <location>
        <begin position="373"/>
        <end position="400"/>
    </location>
</feature>
<dbReference type="InterPro" id="IPR036236">
    <property type="entry name" value="Znf_C2H2_sf"/>
</dbReference>
<keyword evidence="3" id="KW-0479">Metal-binding</keyword>
<reference evidence="14" key="2">
    <citation type="submission" date="2025-09" db="UniProtKB">
        <authorList>
            <consortium name="Ensembl"/>
        </authorList>
    </citation>
    <scope>IDENTIFICATION</scope>
</reference>
<dbReference type="SMART" id="SM00355">
    <property type="entry name" value="ZnF_C2H2"/>
    <property type="match status" value="8"/>
</dbReference>
<dbReference type="GO" id="GO:0005634">
    <property type="term" value="C:nucleus"/>
    <property type="evidence" value="ECO:0007669"/>
    <property type="project" value="UniProtKB-SubCell"/>
</dbReference>
<sequence>MEGRDYSTMMHRGSAVRMEAFRHQAELILHAAVEAAVSELLRSEPAGVREGSEARLVAVLDAMSRVALRQICRVFLELQASVEAENKALKDRLRRLEGHTPSMQSVSSDPKTALHRSDPARGRSLLASQLRASCRLVGQTDVCSSSELSEEQQKEQERRRRRELYKEKRFFCELCSKGFHQHHQLLKHGSSHHKPFPCSSCDKGFYGEPALRRHKVSHQVRAAQESDPDRMLCCDICDRKFRLLRQLRAHQASHRLQRDPLKCDTCDRTFTSKSALRYHSVSHAKVKPFICDVCGKSFIRKKSLAEHQSVHSGVRPYACQTCGKRFSTTGNLRVHKRAHSEERPYKCDQCDKAFKFKMGLLHHQVVHSGEKPFTCQVCGVNFGLKYNLQRHMRLHSGEKPYRYVCRLLFLQLLGWDRGSPVTPLTCPPVLPSGVTSAVKVFLVPGL</sequence>
<dbReference type="FunFam" id="3.30.160.60:FF:001289">
    <property type="entry name" value="Zinc finger protein 574"/>
    <property type="match status" value="1"/>
</dbReference>
<feature type="domain" description="C2H2-type" evidence="13">
    <location>
        <begin position="232"/>
        <end position="259"/>
    </location>
</feature>
<dbReference type="GO" id="GO:0000978">
    <property type="term" value="F:RNA polymerase II cis-regulatory region sequence-specific DNA binding"/>
    <property type="evidence" value="ECO:0007669"/>
    <property type="project" value="TreeGrafter"/>
</dbReference>
<dbReference type="InterPro" id="IPR050527">
    <property type="entry name" value="Snail/Krueppel_Znf"/>
</dbReference>
<evidence type="ECO:0000256" key="4">
    <source>
        <dbReference type="ARBA" id="ARBA00022737"/>
    </source>
</evidence>
<dbReference type="Pfam" id="PF00096">
    <property type="entry name" value="zf-C2H2"/>
    <property type="match status" value="5"/>
</dbReference>
<evidence type="ECO:0000313" key="14">
    <source>
        <dbReference type="Ensembl" id="ENSOMEP00000014931.1"/>
    </source>
</evidence>
<keyword evidence="7" id="KW-0805">Transcription regulation</keyword>
<dbReference type="Pfam" id="PF13912">
    <property type="entry name" value="zf-C2H2_6"/>
    <property type="match status" value="1"/>
</dbReference>
<keyword evidence="5 11" id="KW-0863">Zinc-finger</keyword>
<dbReference type="Proteomes" id="UP000261560">
    <property type="component" value="Unplaced"/>
</dbReference>
<keyword evidence="6" id="KW-0862">Zinc</keyword>
<evidence type="ECO:0000259" key="13">
    <source>
        <dbReference type="PROSITE" id="PS50157"/>
    </source>
</evidence>
<proteinExistence type="inferred from homology"/>
<evidence type="ECO:0000256" key="1">
    <source>
        <dbReference type="ARBA" id="ARBA00004123"/>
    </source>
</evidence>
<keyword evidence="15" id="KW-1185">Reference proteome</keyword>